<name>A0ABV6CBU4_9GAMM</name>
<accession>A0ABV6CBU4</accession>
<keyword evidence="3" id="KW-1185">Reference proteome</keyword>
<gene>
    <name evidence="2" type="ORF">ACFFIT_10210</name>
</gene>
<dbReference type="InterPro" id="IPR000182">
    <property type="entry name" value="GNAT_dom"/>
</dbReference>
<evidence type="ECO:0000313" key="3">
    <source>
        <dbReference type="Proteomes" id="UP001589758"/>
    </source>
</evidence>
<reference evidence="2 3" key="1">
    <citation type="submission" date="2024-09" db="EMBL/GenBank/DDBJ databases">
        <authorList>
            <person name="Sun Q."/>
            <person name="Mori K."/>
        </authorList>
    </citation>
    <scope>NUCLEOTIDE SEQUENCE [LARGE SCALE GENOMIC DNA]</scope>
    <source>
        <strain evidence="2 3">CCM 8545</strain>
    </source>
</reference>
<proteinExistence type="predicted"/>
<dbReference type="Proteomes" id="UP001589758">
    <property type="component" value="Unassembled WGS sequence"/>
</dbReference>
<evidence type="ECO:0000259" key="1">
    <source>
        <dbReference type="PROSITE" id="PS51186"/>
    </source>
</evidence>
<dbReference type="EMBL" id="JBHLXE010000100">
    <property type="protein sequence ID" value="MFC0180449.1"/>
    <property type="molecule type" value="Genomic_DNA"/>
</dbReference>
<dbReference type="InterPro" id="IPR016181">
    <property type="entry name" value="Acyl_CoA_acyltransferase"/>
</dbReference>
<evidence type="ECO:0000313" key="2">
    <source>
        <dbReference type="EMBL" id="MFC0180449.1"/>
    </source>
</evidence>
<protein>
    <recommendedName>
        <fullName evidence="1">N-acetyltransferase domain-containing protein</fullName>
    </recommendedName>
</protein>
<feature type="domain" description="N-acetyltransferase" evidence="1">
    <location>
        <begin position="129"/>
        <end position="299"/>
    </location>
</feature>
<organism evidence="2 3">
    <name type="scientific">Thorsellia kenyensis</name>
    <dbReference type="NCBI Taxonomy" id="1549888"/>
    <lineage>
        <taxon>Bacteria</taxon>
        <taxon>Pseudomonadati</taxon>
        <taxon>Pseudomonadota</taxon>
        <taxon>Gammaproteobacteria</taxon>
        <taxon>Enterobacterales</taxon>
        <taxon>Thorselliaceae</taxon>
        <taxon>Thorsellia</taxon>
    </lineage>
</organism>
<dbReference type="PROSITE" id="PS51186">
    <property type="entry name" value="GNAT"/>
    <property type="match status" value="1"/>
</dbReference>
<comment type="caution">
    <text evidence="2">The sequence shown here is derived from an EMBL/GenBank/DDBJ whole genome shotgun (WGS) entry which is preliminary data.</text>
</comment>
<dbReference type="RefSeq" id="WP_385877559.1">
    <property type="nucleotide sequence ID" value="NZ_JBHLXE010000100.1"/>
</dbReference>
<sequence length="299" mass="34165">MIDNQTLFSLEPLNWESGFFGFKTGKFSLNPVFSSMMMTGQGNEDTSQHFAVVNSLPWEDYELIQSKIAMSDMHSIDFLTQLNFKLAEGEVDFVYPVETLSSKVSNKHQDESHLLEMFNNIAQEFSIDVEIIPANEKVIDELISICKTLFNQSRFRQPWFKVDDSGNFYAKWIEKAVLGQFDDICYVIKNKNQNQKLFRDNIHSLSNTILGFVTLRLMDNGDVRIGLLGSLSKQLIKKEPVGKNLIEIAKHWACYKKAKKLFVATQSSNIPAMRLYAKSGATIDSTSYWMYKGNQSLSD</sequence>
<dbReference type="SUPFAM" id="SSF55729">
    <property type="entry name" value="Acyl-CoA N-acyltransferases (Nat)"/>
    <property type="match status" value="1"/>
</dbReference>
<dbReference type="Gene3D" id="3.40.630.30">
    <property type="match status" value="1"/>
</dbReference>